<evidence type="ECO:0000256" key="2">
    <source>
        <dbReference type="ARBA" id="ARBA00022723"/>
    </source>
</evidence>
<evidence type="ECO:0000256" key="1">
    <source>
        <dbReference type="ARBA" id="ARBA00001947"/>
    </source>
</evidence>
<dbReference type="InterPro" id="IPR050129">
    <property type="entry name" value="Zn_alcohol_dh"/>
</dbReference>
<comment type="similarity">
    <text evidence="5">Belongs to the zinc-containing alcohol dehydrogenase family.</text>
</comment>
<sequence length="336" mass="34573">MRAAIIEQPGSITVGERPDPVPGAEGVVIRVGACGICGTDLHIADGEFPPSPYPLVPGHEFAGEIVAVGGGAPGGLRVGDRVAVDPSLFCGHCAFCRAGRGNLCANWGATGDTVDGAFAEYVAVPAANCYRMPEEMGFREGALIEPLSCAVHGVRRIGVSAGERFLLIGAGTMGLLLQQLLQQSGARVTMVDRNAERLKIAAELGAHAVATDTADLHDELFDAAVDVTGAPPAIETAFNALQRGGRLLIFGVAADDARVSLSPFRIYNDEITVVGSMAVLNSFGAALDLLASGALRTSPLLSHALSLDDFPAALDLTRSGAGVKVQVVPDAAAARQ</sequence>
<dbReference type="Gene3D" id="3.90.180.10">
    <property type="entry name" value="Medium-chain alcohol dehydrogenases, catalytic domain"/>
    <property type="match status" value="1"/>
</dbReference>
<dbReference type="Proteomes" id="UP000215005">
    <property type="component" value="Chromosome"/>
</dbReference>
<dbReference type="Pfam" id="PF00107">
    <property type="entry name" value="ADH_zinc_N"/>
    <property type="match status" value="1"/>
</dbReference>
<dbReference type="AlphaFoldDB" id="A0A223S870"/>
<organism evidence="7 8">
    <name type="scientific">Nocardiopsis gilva YIM 90087</name>
    <dbReference type="NCBI Taxonomy" id="1235441"/>
    <lineage>
        <taxon>Bacteria</taxon>
        <taxon>Bacillati</taxon>
        <taxon>Actinomycetota</taxon>
        <taxon>Actinomycetes</taxon>
        <taxon>Streptosporangiales</taxon>
        <taxon>Nocardiopsidaceae</taxon>
        <taxon>Nocardiopsis</taxon>
    </lineage>
</organism>
<keyword evidence="8" id="KW-1185">Reference proteome</keyword>
<keyword evidence="2 5" id="KW-0479">Metal-binding</keyword>
<dbReference type="InterPro" id="IPR013154">
    <property type="entry name" value="ADH-like_N"/>
</dbReference>
<evidence type="ECO:0000313" key="8">
    <source>
        <dbReference type="Proteomes" id="UP000215005"/>
    </source>
</evidence>
<dbReference type="PROSITE" id="PS00059">
    <property type="entry name" value="ADH_ZINC"/>
    <property type="match status" value="1"/>
</dbReference>
<dbReference type="EMBL" id="CP022753">
    <property type="protein sequence ID" value="ASU84306.1"/>
    <property type="molecule type" value="Genomic_DNA"/>
</dbReference>
<dbReference type="SUPFAM" id="SSF50129">
    <property type="entry name" value="GroES-like"/>
    <property type="match status" value="1"/>
</dbReference>
<evidence type="ECO:0000259" key="6">
    <source>
        <dbReference type="SMART" id="SM00829"/>
    </source>
</evidence>
<proteinExistence type="inferred from homology"/>
<dbReference type="GO" id="GO:0016491">
    <property type="term" value="F:oxidoreductase activity"/>
    <property type="evidence" value="ECO:0007669"/>
    <property type="project" value="UniProtKB-KW"/>
</dbReference>
<reference evidence="7 8" key="1">
    <citation type="submission" date="2017-08" db="EMBL/GenBank/DDBJ databases">
        <title>The complete genome sequence of Nocardiopsis gilva YIM 90087.</title>
        <authorList>
            <person name="Yin M."/>
            <person name="Tang S."/>
        </authorList>
    </citation>
    <scope>NUCLEOTIDE SEQUENCE [LARGE SCALE GENOMIC DNA]</scope>
    <source>
        <strain evidence="7 8">YIM 90087</strain>
    </source>
</reference>
<dbReference type="RefSeq" id="WP_017617968.1">
    <property type="nucleotide sequence ID" value="NZ_ANBG01000121.1"/>
</dbReference>
<evidence type="ECO:0000256" key="4">
    <source>
        <dbReference type="ARBA" id="ARBA00023002"/>
    </source>
</evidence>
<protein>
    <submittedName>
        <fullName evidence="7">Alcohol dehydrogenase</fullName>
    </submittedName>
</protein>
<dbReference type="InterPro" id="IPR002328">
    <property type="entry name" value="ADH_Zn_CS"/>
</dbReference>
<keyword evidence="4" id="KW-0560">Oxidoreductase</keyword>
<keyword evidence="3 5" id="KW-0862">Zinc</keyword>
<comment type="cofactor">
    <cofactor evidence="1 5">
        <name>Zn(2+)</name>
        <dbReference type="ChEBI" id="CHEBI:29105"/>
    </cofactor>
</comment>
<name>A0A223S870_9ACTN</name>
<dbReference type="InterPro" id="IPR036291">
    <property type="entry name" value="NAD(P)-bd_dom_sf"/>
</dbReference>
<dbReference type="InterPro" id="IPR013149">
    <property type="entry name" value="ADH-like_C"/>
</dbReference>
<dbReference type="PANTHER" id="PTHR43401">
    <property type="entry name" value="L-THREONINE 3-DEHYDROGENASE"/>
    <property type="match status" value="1"/>
</dbReference>
<evidence type="ECO:0000256" key="3">
    <source>
        <dbReference type="ARBA" id="ARBA00022833"/>
    </source>
</evidence>
<dbReference type="Pfam" id="PF08240">
    <property type="entry name" value="ADH_N"/>
    <property type="match status" value="1"/>
</dbReference>
<evidence type="ECO:0000256" key="5">
    <source>
        <dbReference type="RuleBase" id="RU361277"/>
    </source>
</evidence>
<dbReference type="InterPro" id="IPR020843">
    <property type="entry name" value="ER"/>
</dbReference>
<evidence type="ECO:0000313" key="7">
    <source>
        <dbReference type="EMBL" id="ASU84306.1"/>
    </source>
</evidence>
<feature type="domain" description="Enoyl reductase (ER)" evidence="6">
    <location>
        <begin position="7"/>
        <end position="327"/>
    </location>
</feature>
<dbReference type="PANTHER" id="PTHR43401:SF5">
    <property type="entry name" value="ALCOHOL DEHYDROGENASE-RELATED"/>
    <property type="match status" value="1"/>
</dbReference>
<accession>A0A223S870</accession>
<dbReference type="GO" id="GO:0008270">
    <property type="term" value="F:zinc ion binding"/>
    <property type="evidence" value="ECO:0007669"/>
    <property type="project" value="InterPro"/>
</dbReference>
<dbReference type="Gene3D" id="3.40.50.720">
    <property type="entry name" value="NAD(P)-binding Rossmann-like Domain"/>
    <property type="match status" value="1"/>
</dbReference>
<dbReference type="OrthoDB" id="9797931at2"/>
<dbReference type="SMART" id="SM00829">
    <property type="entry name" value="PKS_ER"/>
    <property type="match status" value="1"/>
</dbReference>
<dbReference type="KEGG" id="ngv:CDO52_17235"/>
<gene>
    <name evidence="7" type="ORF">CDO52_17235</name>
</gene>
<dbReference type="InterPro" id="IPR011032">
    <property type="entry name" value="GroES-like_sf"/>
</dbReference>
<dbReference type="SUPFAM" id="SSF51735">
    <property type="entry name" value="NAD(P)-binding Rossmann-fold domains"/>
    <property type="match status" value="1"/>
</dbReference>
<dbReference type="CDD" id="cd08234">
    <property type="entry name" value="threonine_DH_like"/>
    <property type="match status" value="1"/>
</dbReference>